<dbReference type="PANTHER" id="PTHR14969:SF13">
    <property type="entry name" value="AT30094P"/>
    <property type="match status" value="1"/>
</dbReference>
<reference evidence="3" key="1">
    <citation type="submission" date="2016-04" db="EMBL/GenBank/DDBJ databases">
        <authorList>
            <person name="Evans L.H."/>
            <person name="Alamgir A."/>
            <person name="Owens N."/>
            <person name="Weber N.D."/>
            <person name="Virtaneva K."/>
            <person name="Barbian K."/>
            <person name="Babar A."/>
            <person name="Rosenke K."/>
        </authorList>
    </citation>
    <scope>NUCLEOTIDE SEQUENCE</scope>
    <source>
        <strain evidence="3">86</strain>
    </source>
</reference>
<protein>
    <recommendedName>
        <fullName evidence="2">Phosphatidic acid phosphatase type 2/haloperoxidase domain-containing protein</fullName>
    </recommendedName>
</protein>
<dbReference type="SMART" id="SM00014">
    <property type="entry name" value="acidPPc"/>
    <property type="match status" value="1"/>
</dbReference>
<proteinExistence type="predicted"/>
<keyword evidence="1" id="KW-0472">Membrane</keyword>
<gene>
    <name evidence="3" type="ORF">KL86DPRO_11293</name>
</gene>
<dbReference type="SUPFAM" id="SSF48317">
    <property type="entry name" value="Acid phosphatase/Vanadium-dependent haloperoxidase"/>
    <property type="match status" value="1"/>
</dbReference>
<keyword evidence="1" id="KW-0812">Transmembrane</keyword>
<feature type="transmembrane region" description="Helical" evidence="1">
    <location>
        <begin position="42"/>
        <end position="62"/>
    </location>
</feature>
<dbReference type="EMBL" id="FLUQ01000001">
    <property type="protein sequence ID" value="SBV97890.1"/>
    <property type="molecule type" value="Genomic_DNA"/>
</dbReference>
<keyword evidence="1" id="KW-1133">Transmembrane helix</keyword>
<dbReference type="CDD" id="cd01610">
    <property type="entry name" value="PAP2_like"/>
    <property type="match status" value="1"/>
</dbReference>
<organism evidence="3">
    <name type="scientific">uncultured delta proteobacterium</name>
    <dbReference type="NCBI Taxonomy" id="34034"/>
    <lineage>
        <taxon>Bacteria</taxon>
        <taxon>Deltaproteobacteria</taxon>
        <taxon>environmental samples</taxon>
    </lineage>
</organism>
<dbReference type="InterPro" id="IPR000326">
    <property type="entry name" value="PAP2/HPO"/>
</dbReference>
<evidence type="ECO:0000313" key="3">
    <source>
        <dbReference type="EMBL" id="SBV97890.1"/>
    </source>
</evidence>
<sequence>MACKHSPASACTISDTSGKTHGAARLAALFTVHAAYPWSTHFLLLMPLTVVVLLSGAAHGFWGEGPRLWYEGLRQTHHLETLFFKAISDYAAIALYGLYAAIFARSLRDNDTDGTTFVVRFACAAILFSLLLTQCLKMGLGMPRPGEPLPPMPFSFKHAYSSFPSGHTVAIIAAALPLAIRVKKVRWQIVLVVLITALGYSRLWLGAHHPVDILGGVVVGSIAARYVYLPPRPVSPENLERAVT</sequence>
<dbReference type="InterPro" id="IPR036938">
    <property type="entry name" value="PAP2/HPO_sf"/>
</dbReference>
<dbReference type="Pfam" id="PF01569">
    <property type="entry name" value="PAP2"/>
    <property type="match status" value="1"/>
</dbReference>
<name>A0A212JEQ4_9DELT</name>
<feature type="transmembrane region" description="Helical" evidence="1">
    <location>
        <begin position="117"/>
        <end position="140"/>
    </location>
</feature>
<evidence type="ECO:0000256" key="1">
    <source>
        <dbReference type="SAM" id="Phobius"/>
    </source>
</evidence>
<feature type="transmembrane region" description="Helical" evidence="1">
    <location>
        <begin position="82"/>
        <end position="105"/>
    </location>
</feature>
<accession>A0A212JEQ4</accession>
<dbReference type="PANTHER" id="PTHR14969">
    <property type="entry name" value="SPHINGOSINE-1-PHOSPHATE PHOSPHOHYDROLASE"/>
    <property type="match status" value="1"/>
</dbReference>
<evidence type="ECO:0000259" key="2">
    <source>
        <dbReference type="SMART" id="SM00014"/>
    </source>
</evidence>
<feature type="domain" description="Phosphatidic acid phosphatase type 2/haloperoxidase" evidence="2">
    <location>
        <begin position="118"/>
        <end position="228"/>
    </location>
</feature>
<feature type="transmembrane region" description="Helical" evidence="1">
    <location>
        <begin position="160"/>
        <end position="180"/>
    </location>
</feature>
<dbReference type="Gene3D" id="1.20.144.10">
    <property type="entry name" value="Phosphatidic acid phosphatase type 2/haloperoxidase"/>
    <property type="match status" value="1"/>
</dbReference>
<feature type="transmembrane region" description="Helical" evidence="1">
    <location>
        <begin position="187"/>
        <end position="205"/>
    </location>
</feature>
<dbReference type="AlphaFoldDB" id="A0A212JEQ4"/>